<dbReference type="EC" id="4.1.3.38" evidence="1"/>
<reference evidence="1 2" key="1">
    <citation type="submission" date="2020-08" db="EMBL/GenBank/DDBJ databases">
        <title>Functional genomics of gut bacteria from endangered species of beetles.</title>
        <authorList>
            <person name="Carlos-Shanley C."/>
        </authorList>
    </citation>
    <scope>NUCLEOTIDE SEQUENCE [LARGE SCALE GENOMIC DNA]</scope>
    <source>
        <strain evidence="1 2">S00070</strain>
    </source>
</reference>
<protein>
    <submittedName>
        <fullName evidence="1">4-amino-4-deoxychorismate lyase</fullName>
        <ecNumber evidence="1">4.1.3.38</ecNumber>
    </submittedName>
</protein>
<sequence>MQLLETIQIKDGKFQHIEYHNQRFNTSRKALFKIENAVNLEEIIQIPADFCEGIVRCRVLYESEIQEVTFAPYTFKNITKLKVVAVPIIDYSYKYADRQVFGDILQQNPEADEVIILQNGLITDCTIACLAFYDGNQWFVPSTPLLKGTRRQQLLDKGLVKERIIQASDLASFQKVCLINTFRDLDIAVAVDCEGILY</sequence>
<dbReference type="AlphaFoldDB" id="A0A841EYN1"/>
<dbReference type="EMBL" id="JACHKT010000045">
    <property type="protein sequence ID" value="MBB6005450.1"/>
    <property type="molecule type" value="Genomic_DNA"/>
</dbReference>
<dbReference type="InterPro" id="IPR043132">
    <property type="entry name" value="BCAT-like_C"/>
</dbReference>
<dbReference type="Gene3D" id="3.20.10.10">
    <property type="entry name" value="D-amino Acid Aminotransferase, subunit A, domain 2"/>
    <property type="match status" value="1"/>
</dbReference>
<keyword evidence="1" id="KW-0456">Lyase</keyword>
<dbReference type="RefSeq" id="WP_184137279.1">
    <property type="nucleotide sequence ID" value="NZ_JACHKT010000045.1"/>
</dbReference>
<gene>
    <name evidence="1" type="ORF">HNP25_004124</name>
</gene>
<dbReference type="SUPFAM" id="SSF56752">
    <property type="entry name" value="D-aminoacid aminotransferase-like PLP-dependent enzymes"/>
    <property type="match status" value="1"/>
</dbReference>
<comment type="caution">
    <text evidence="1">The sequence shown here is derived from an EMBL/GenBank/DDBJ whole genome shotgun (WGS) entry which is preliminary data.</text>
</comment>
<dbReference type="InterPro" id="IPR001544">
    <property type="entry name" value="Aminotrans_IV"/>
</dbReference>
<proteinExistence type="predicted"/>
<name>A0A841EYN1_9BACT</name>
<keyword evidence="2" id="KW-1185">Reference proteome</keyword>
<dbReference type="GO" id="GO:0008696">
    <property type="term" value="F:4-amino-4-deoxychorismate lyase activity"/>
    <property type="evidence" value="ECO:0007669"/>
    <property type="project" value="UniProtKB-EC"/>
</dbReference>
<evidence type="ECO:0000313" key="1">
    <source>
        <dbReference type="EMBL" id="MBB6005450.1"/>
    </source>
</evidence>
<organism evidence="1 2">
    <name type="scientific">Arcicella rosea</name>
    <dbReference type="NCBI Taxonomy" id="502909"/>
    <lineage>
        <taxon>Bacteria</taxon>
        <taxon>Pseudomonadati</taxon>
        <taxon>Bacteroidota</taxon>
        <taxon>Cytophagia</taxon>
        <taxon>Cytophagales</taxon>
        <taxon>Flectobacillaceae</taxon>
        <taxon>Arcicella</taxon>
    </lineage>
</organism>
<dbReference type="Proteomes" id="UP000524404">
    <property type="component" value="Unassembled WGS sequence"/>
</dbReference>
<dbReference type="InterPro" id="IPR043131">
    <property type="entry name" value="BCAT-like_N"/>
</dbReference>
<dbReference type="Gene3D" id="3.30.470.10">
    <property type="match status" value="1"/>
</dbReference>
<dbReference type="Pfam" id="PF01063">
    <property type="entry name" value="Aminotran_4"/>
    <property type="match status" value="1"/>
</dbReference>
<dbReference type="InterPro" id="IPR036038">
    <property type="entry name" value="Aminotransferase-like"/>
</dbReference>
<evidence type="ECO:0000313" key="2">
    <source>
        <dbReference type="Proteomes" id="UP000524404"/>
    </source>
</evidence>
<accession>A0A841EYN1</accession>